<dbReference type="Gene3D" id="3.40.50.1000">
    <property type="entry name" value="HAD superfamily/HAD-like"/>
    <property type="match status" value="1"/>
</dbReference>
<dbReference type="InterPro" id="IPR023214">
    <property type="entry name" value="HAD_sf"/>
</dbReference>
<name>A0A9Q0GEF0_9ROSI</name>
<sequence length="264" mass="30481">MAEMTMMMMMRVRGGIGAFGLFPPGGQQLVTTRESSSSSFKTRTRSKAVVVERCKMPRRKQEKLPVLLFDIMDTIVRDPFYEDVPRFFGMSFKELIDSKHPSSWVDFEKGIIDEMELARNFFKDGRSFDLEGLKKCMMNGYSYIDGVQELLCALKRNNYDMHAFTNYPIWYNLIEEKLSVSRYLSWTFCSCVTGKRKPDPDFYLDALRLLEVDPENCIFIDDRLGNVEAAIQVGMKGLQFKNADLLRADLSQLGIHLSSNEQYI</sequence>
<reference evidence="1" key="1">
    <citation type="submission" date="2022-02" db="EMBL/GenBank/DDBJ databases">
        <authorList>
            <person name="Henning P.M."/>
            <person name="McCubbin A.G."/>
            <person name="Shore J.S."/>
        </authorList>
    </citation>
    <scope>NUCLEOTIDE SEQUENCE</scope>
    <source>
        <strain evidence="1">F60SS</strain>
        <tissue evidence="1">Leaves</tissue>
    </source>
</reference>
<gene>
    <name evidence="1" type="primary">FHY1</name>
    <name evidence="1" type="ORF">Tsubulata_035827</name>
</gene>
<protein>
    <submittedName>
        <fullName evidence="1">Flavin mononucleotide hydrolase 1, chloroplatic</fullName>
    </submittedName>
</protein>
<evidence type="ECO:0000313" key="1">
    <source>
        <dbReference type="EMBL" id="KAJ4848337.1"/>
    </source>
</evidence>
<dbReference type="NCBIfam" id="TIGR01509">
    <property type="entry name" value="HAD-SF-IA-v3"/>
    <property type="match status" value="1"/>
</dbReference>
<dbReference type="SUPFAM" id="SSF56784">
    <property type="entry name" value="HAD-like"/>
    <property type="match status" value="1"/>
</dbReference>
<reference evidence="1" key="2">
    <citation type="journal article" date="2023" name="Plants (Basel)">
        <title>Annotation of the Turnera subulata (Passifloraceae) Draft Genome Reveals the S-Locus Evolved after the Divergence of Turneroideae from Passifloroideae in a Stepwise Manner.</title>
        <authorList>
            <person name="Henning P.M."/>
            <person name="Roalson E.H."/>
            <person name="Mir W."/>
            <person name="McCubbin A.G."/>
            <person name="Shore J.S."/>
        </authorList>
    </citation>
    <scope>NUCLEOTIDE SEQUENCE</scope>
    <source>
        <strain evidence="1">F60SS</strain>
    </source>
</reference>
<dbReference type="SFLD" id="SFLDG01129">
    <property type="entry name" value="C1.5:_HAD__Beta-PGM__Phosphata"/>
    <property type="match status" value="1"/>
</dbReference>
<dbReference type="InterPro" id="IPR006439">
    <property type="entry name" value="HAD-SF_hydro_IA"/>
</dbReference>
<dbReference type="SFLD" id="SFLDS00003">
    <property type="entry name" value="Haloacid_Dehalogenase"/>
    <property type="match status" value="1"/>
</dbReference>
<dbReference type="Proteomes" id="UP001141552">
    <property type="component" value="Unassembled WGS sequence"/>
</dbReference>
<dbReference type="InterPro" id="IPR036412">
    <property type="entry name" value="HAD-like_sf"/>
</dbReference>
<dbReference type="EMBL" id="JAKUCV010000925">
    <property type="protein sequence ID" value="KAJ4848337.1"/>
    <property type="molecule type" value="Genomic_DNA"/>
</dbReference>
<dbReference type="PANTHER" id="PTHR43611">
    <property type="entry name" value="ALPHA-D-GLUCOSE 1-PHOSPHATE PHOSPHATASE"/>
    <property type="match status" value="1"/>
</dbReference>
<keyword evidence="1" id="KW-0378">Hydrolase</keyword>
<evidence type="ECO:0000313" key="2">
    <source>
        <dbReference type="Proteomes" id="UP001141552"/>
    </source>
</evidence>
<comment type="caution">
    <text evidence="1">The sequence shown here is derived from an EMBL/GenBank/DDBJ whole genome shotgun (WGS) entry which is preliminary data.</text>
</comment>
<dbReference type="GO" id="GO:0016787">
    <property type="term" value="F:hydrolase activity"/>
    <property type="evidence" value="ECO:0007669"/>
    <property type="project" value="UniProtKB-KW"/>
</dbReference>
<dbReference type="OrthoDB" id="2012566at2759"/>
<dbReference type="PANTHER" id="PTHR43611:SF3">
    <property type="entry name" value="FLAVIN MONONUCLEOTIDE HYDROLASE 1, CHLOROPLATIC"/>
    <property type="match status" value="1"/>
</dbReference>
<keyword evidence="2" id="KW-1185">Reference proteome</keyword>
<dbReference type="AlphaFoldDB" id="A0A9Q0GEF0"/>
<organism evidence="1 2">
    <name type="scientific">Turnera subulata</name>
    <dbReference type="NCBI Taxonomy" id="218843"/>
    <lineage>
        <taxon>Eukaryota</taxon>
        <taxon>Viridiplantae</taxon>
        <taxon>Streptophyta</taxon>
        <taxon>Embryophyta</taxon>
        <taxon>Tracheophyta</taxon>
        <taxon>Spermatophyta</taxon>
        <taxon>Magnoliopsida</taxon>
        <taxon>eudicotyledons</taxon>
        <taxon>Gunneridae</taxon>
        <taxon>Pentapetalae</taxon>
        <taxon>rosids</taxon>
        <taxon>fabids</taxon>
        <taxon>Malpighiales</taxon>
        <taxon>Passifloraceae</taxon>
        <taxon>Turnera</taxon>
    </lineage>
</organism>
<dbReference type="CDD" id="cd02603">
    <property type="entry name" value="HAD_sEH-N_like"/>
    <property type="match status" value="1"/>
</dbReference>
<accession>A0A9Q0GEF0</accession>
<dbReference type="Pfam" id="PF00702">
    <property type="entry name" value="Hydrolase"/>
    <property type="match status" value="1"/>
</dbReference>
<proteinExistence type="predicted"/>